<evidence type="ECO:0008006" key="3">
    <source>
        <dbReference type="Google" id="ProtNLM"/>
    </source>
</evidence>
<dbReference type="Proteomes" id="UP000651852">
    <property type="component" value="Unassembled WGS sequence"/>
</dbReference>
<reference evidence="1 2" key="1">
    <citation type="submission" date="2020-08" db="EMBL/GenBank/DDBJ databases">
        <title>Putative novel bacterial strains isolated from necrotic wheat leaf tissues caused by Xanthomonas translucens.</title>
        <authorList>
            <person name="Tambong J.T."/>
        </authorList>
    </citation>
    <scope>NUCLEOTIDE SEQUENCE [LARGE SCALE GENOMIC DNA]</scope>
    <source>
        <strain evidence="1 2">DOAB 1069</strain>
    </source>
</reference>
<organism evidence="1 2">
    <name type="scientific">Pseudomonas folii</name>
    <dbReference type="NCBI Taxonomy" id="2762593"/>
    <lineage>
        <taxon>Bacteria</taxon>
        <taxon>Pseudomonadati</taxon>
        <taxon>Pseudomonadota</taxon>
        <taxon>Gammaproteobacteria</taxon>
        <taxon>Pseudomonadales</taxon>
        <taxon>Pseudomonadaceae</taxon>
        <taxon>Pseudomonas</taxon>
    </lineage>
</organism>
<evidence type="ECO:0000313" key="1">
    <source>
        <dbReference type="EMBL" id="MBC3953233.1"/>
    </source>
</evidence>
<sequence>MITTPFTTFVEEQIKLAEQKLHTGKSPRLDDVTYGKLGFYLALRRVLEGTSTSEDLGLIEAVNDTLQALRLLDGDETFLSGIKQEIAGKQRRQP</sequence>
<comment type="caution">
    <text evidence="1">The sequence shown here is derived from an EMBL/GenBank/DDBJ whole genome shotgun (WGS) entry which is preliminary data.</text>
</comment>
<accession>A0ABR7B7T3</accession>
<keyword evidence="2" id="KW-1185">Reference proteome</keyword>
<protein>
    <recommendedName>
        <fullName evidence="3">DUF3077 domain-containing protein</fullName>
    </recommendedName>
</protein>
<dbReference type="EMBL" id="JACONW010000242">
    <property type="protein sequence ID" value="MBC3953233.1"/>
    <property type="molecule type" value="Genomic_DNA"/>
</dbReference>
<dbReference type="RefSeq" id="WP_095101874.1">
    <property type="nucleotide sequence ID" value="NZ_JACONW010000242.1"/>
</dbReference>
<proteinExistence type="predicted"/>
<evidence type="ECO:0000313" key="2">
    <source>
        <dbReference type="Proteomes" id="UP000651852"/>
    </source>
</evidence>
<gene>
    <name evidence="1" type="ORF">H8S59_25980</name>
</gene>
<name>A0ABR7B7T3_9PSED</name>